<feature type="domain" description="WxL" evidence="2">
    <location>
        <begin position="40"/>
        <end position="182"/>
    </location>
</feature>
<dbReference type="RefSeq" id="WP_057749649.1">
    <property type="nucleotide sequence ID" value="NZ_BJVH01000004.1"/>
</dbReference>
<name>A0A0R2IPA0_9LACO</name>
<proteinExistence type="predicted"/>
<evidence type="ECO:0000313" key="4">
    <source>
        <dbReference type="Proteomes" id="UP000051568"/>
    </source>
</evidence>
<dbReference type="InterPro" id="IPR027994">
    <property type="entry name" value="WxL_dom"/>
</dbReference>
<feature type="signal peptide" evidence="1">
    <location>
        <begin position="1"/>
        <end position="28"/>
    </location>
</feature>
<evidence type="ECO:0000256" key="1">
    <source>
        <dbReference type="SAM" id="SignalP"/>
    </source>
</evidence>
<protein>
    <recommendedName>
        <fullName evidence="2">WxL domain-containing protein</fullName>
    </recommendedName>
</protein>
<keyword evidence="4" id="KW-1185">Reference proteome</keyword>
<dbReference type="STRING" id="319652.IV80_GL001034"/>
<organism evidence="3 4">
    <name type="scientific">Pediococcus cellicola</name>
    <dbReference type="NCBI Taxonomy" id="319652"/>
    <lineage>
        <taxon>Bacteria</taxon>
        <taxon>Bacillati</taxon>
        <taxon>Bacillota</taxon>
        <taxon>Bacilli</taxon>
        <taxon>Lactobacillales</taxon>
        <taxon>Lactobacillaceae</taxon>
        <taxon>Pediococcus</taxon>
    </lineage>
</organism>
<dbReference type="Pfam" id="PF13731">
    <property type="entry name" value="WxL"/>
    <property type="match status" value="1"/>
</dbReference>
<dbReference type="Proteomes" id="UP000051568">
    <property type="component" value="Unassembled WGS sequence"/>
</dbReference>
<dbReference type="AlphaFoldDB" id="A0A0R2IPA0"/>
<reference evidence="3 4" key="1">
    <citation type="journal article" date="2015" name="Genome Announc.">
        <title>Expanding the biotechnology potential of lactobacilli through comparative genomics of 213 strains and associated genera.</title>
        <authorList>
            <person name="Sun Z."/>
            <person name="Harris H.M."/>
            <person name="McCann A."/>
            <person name="Guo C."/>
            <person name="Argimon S."/>
            <person name="Zhang W."/>
            <person name="Yang X."/>
            <person name="Jeffery I.B."/>
            <person name="Cooney J.C."/>
            <person name="Kagawa T.F."/>
            <person name="Liu W."/>
            <person name="Song Y."/>
            <person name="Salvetti E."/>
            <person name="Wrobel A."/>
            <person name="Rasinkangas P."/>
            <person name="Parkhill J."/>
            <person name="Rea M.C."/>
            <person name="O'Sullivan O."/>
            <person name="Ritari J."/>
            <person name="Douillard F.P."/>
            <person name="Paul Ross R."/>
            <person name="Yang R."/>
            <person name="Briner A.E."/>
            <person name="Felis G.E."/>
            <person name="de Vos W.M."/>
            <person name="Barrangou R."/>
            <person name="Klaenhammer T.R."/>
            <person name="Caufield P.W."/>
            <person name="Cui Y."/>
            <person name="Zhang H."/>
            <person name="O'Toole P.W."/>
        </authorList>
    </citation>
    <scope>NUCLEOTIDE SEQUENCE [LARGE SCALE GENOMIC DNA]</scope>
    <source>
        <strain evidence="3 4">DSM 17757</strain>
    </source>
</reference>
<dbReference type="OrthoDB" id="2315387at2"/>
<keyword evidence="1" id="KW-0732">Signal</keyword>
<evidence type="ECO:0000259" key="2">
    <source>
        <dbReference type="Pfam" id="PF13731"/>
    </source>
</evidence>
<dbReference type="PATRIC" id="fig|319652.3.peg.1042"/>
<sequence>MKKHRLVTTLSLLGLSLALGLSATQVHADDFSKTSTGQFSVTAGQLSLENIPNFDFGTANLKDLANETTLKDQTTTNNTLSISDYRGTSNSGWALTASLSDFINTKSSKSVTGAIAFATNNSASGSIGSEASQIWDNKTANLNGSGSVSAKVDNEKTSLTTEANNAVDSGNYEATVTWTLGNTSAN</sequence>
<evidence type="ECO:0000313" key="3">
    <source>
        <dbReference type="EMBL" id="KRN66944.1"/>
    </source>
</evidence>
<gene>
    <name evidence="3" type="ORF">IV80_GL001034</name>
</gene>
<feature type="chain" id="PRO_5006418524" description="WxL domain-containing protein" evidence="1">
    <location>
        <begin position="29"/>
        <end position="186"/>
    </location>
</feature>
<accession>A0A0R2IPA0</accession>
<comment type="caution">
    <text evidence="3">The sequence shown here is derived from an EMBL/GenBank/DDBJ whole genome shotgun (WGS) entry which is preliminary data.</text>
</comment>
<dbReference type="EMBL" id="JQBR01000003">
    <property type="protein sequence ID" value="KRN66944.1"/>
    <property type="molecule type" value="Genomic_DNA"/>
</dbReference>